<feature type="domain" description="CBS" evidence="13">
    <location>
        <begin position="700"/>
        <end position="758"/>
    </location>
</feature>
<evidence type="ECO:0000256" key="9">
    <source>
        <dbReference type="ARBA" id="ARBA00023136"/>
    </source>
</evidence>
<feature type="transmembrane region" description="Helical" evidence="12">
    <location>
        <begin position="248"/>
        <end position="270"/>
    </location>
</feature>
<organism evidence="15">
    <name type="scientific">Chlorella variabilis</name>
    <name type="common">Green alga</name>
    <dbReference type="NCBI Taxonomy" id="554065"/>
    <lineage>
        <taxon>Eukaryota</taxon>
        <taxon>Viridiplantae</taxon>
        <taxon>Chlorophyta</taxon>
        <taxon>core chlorophytes</taxon>
        <taxon>Trebouxiophyceae</taxon>
        <taxon>Chlorellales</taxon>
        <taxon>Chlorellaceae</taxon>
        <taxon>Chlorella clade</taxon>
        <taxon>Chlorella</taxon>
    </lineage>
</organism>
<dbReference type="InterPro" id="IPR046342">
    <property type="entry name" value="CBS_dom_sf"/>
</dbReference>
<evidence type="ECO:0000256" key="10">
    <source>
        <dbReference type="ARBA" id="ARBA00023214"/>
    </source>
</evidence>
<dbReference type="GeneID" id="17354045"/>
<comment type="similarity">
    <text evidence="2 12">Belongs to the chloride channel (TC 2.A.49) family.</text>
</comment>
<dbReference type="RefSeq" id="XP_005846638.1">
    <property type="nucleotide sequence ID" value="XM_005846576.1"/>
</dbReference>
<dbReference type="SMART" id="SM00116">
    <property type="entry name" value="CBS"/>
    <property type="match status" value="1"/>
</dbReference>
<dbReference type="InterPro" id="IPR000644">
    <property type="entry name" value="CBS_dom"/>
</dbReference>
<dbReference type="OrthoDB" id="428525at2759"/>
<dbReference type="InterPro" id="IPR014743">
    <property type="entry name" value="Cl-channel_core"/>
</dbReference>
<keyword evidence="8 11" id="KW-0129">CBS domain</keyword>
<sequence>MAPRIVDPAVSWVADTLDYEPLAAMQAAVRQDGDTMLANDTMQRFRYARILIKIVSTMLAAMAIGATATALQAAIEALVGWRNAALRFFFVRSTLQAGGGIVWVMAYLNGNDIHGLFSPLVFAVKFVGSVAMMGAGMCLGVEAPMVHLGSCIASMASNADRRLWAVLSRKRWLMAVIAGRGAPLPKDEAGLQLVTAPFNPKDVDRREMISAGAAAGIAAAFVFMGAQFNPFSERGLLSVSLQEMTPWGWLQELPLLAAVSVGGALLGAAFNKLRLALRPLRAKPKRHVARIREVVVVAALTVSTVAALSATVGRCLPVPEAWSDWPWVQHTCPDGQYNDLATLWLGPPVLSIRSLLSIGTEQEPLPAACTAGAPCYYSLASIAAMCAAYLPLFALSAALAIPGGLFMPSLLLGGVWGTLCGFALRAALPGWGIQPGLYTLCSATATLGGVFRTSISLAVLMVEATGSLRPMFGIIVAVVVSNLVAIVFGTQGVYESELEAQLQVNYLAQQPPRRLRRLTAEQVMSSPVDGLPCVVPAAAAQSLLRSSAHNGFPVYDPRHRDPQAGTFRLDGFIMRSQVELLLQQNVFCDQHGRYLHQPRSVEGFERQVAAAMAARLQHHPSGGPSLLRALAECAANGSSQPGLLTLAGGSAGSAALAEHPSPFDNQASLIWAAAHARPPALSLAWHPPAVTPHINLAPYLNRAPATVRLETPATRVHAMFVSLSLRHISVVDERNYARGIITRRDLAHAAGSWLGRGSGGVQQDIANGLDSLLERPLLLASGAPV</sequence>
<accession>E1ZHX2</accession>
<evidence type="ECO:0000256" key="3">
    <source>
        <dbReference type="ARBA" id="ARBA00022448"/>
    </source>
</evidence>
<evidence type="ECO:0000256" key="11">
    <source>
        <dbReference type="PROSITE-ProRule" id="PRU00703"/>
    </source>
</evidence>
<reference evidence="14 15" key="1">
    <citation type="journal article" date="2010" name="Plant Cell">
        <title>The Chlorella variabilis NC64A genome reveals adaptation to photosymbiosis, coevolution with viruses, and cryptic sex.</title>
        <authorList>
            <person name="Blanc G."/>
            <person name="Duncan G."/>
            <person name="Agarkova I."/>
            <person name="Borodovsky M."/>
            <person name="Gurnon J."/>
            <person name="Kuo A."/>
            <person name="Lindquist E."/>
            <person name="Lucas S."/>
            <person name="Pangilinan J."/>
            <person name="Polle J."/>
            <person name="Salamov A."/>
            <person name="Terry A."/>
            <person name="Yamada T."/>
            <person name="Dunigan D.D."/>
            <person name="Grigoriev I.V."/>
            <person name="Claverie J.M."/>
            <person name="Van Etten J.L."/>
        </authorList>
    </citation>
    <scope>NUCLEOTIDE SEQUENCE [LARGE SCALE GENOMIC DNA]</scope>
    <source>
        <strain evidence="14 15">NC64A</strain>
    </source>
</reference>
<dbReference type="InterPro" id="IPR051280">
    <property type="entry name" value="Cl-channel/antiporter"/>
</dbReference>
<feature type="transmembrane region" description="Helical" evidence="12">
    <location>
        <begin position="437"/>
        <end position="460"/>
    </location>
</feature>
<keyword evidence="9 12" id="KW-0472">Membrane</keyword>
<evidence type="ECO:0000313" key="15">
    <source>
        <dbReference type="Proteomes" id="UP000008141"/>
    </source>
</evidence>
<feature type="transmembrane region" description="Helical" evidence="12">
    <location>
        <begin position="291"/>
        <end position="312"/>
    </location>
</feature>
<dbReference type="PANTHER" id="PTHR11689">
    <property type="entry name" value="CHLORIDE CHANNEL PROTEIN CLC FAMILY MEMBER"/>
    <property type="match status" value="1"/>
</dbReference>
<evidence type="ECO:0000256" key="5">
    <source>
        <dbReference type="ARBA" id="ARBA00022737"/>
    </source>
</evidence>
<feature type="transmembrane region" description="Helical" evidence="12">
    <location>
        <begin position="208"/>
        <end position="228"/>
    </location>
</feature>
<dbReference type="Proteomes" id="UP000008141">
    <property type="component" value="Unassembled WGS sequence"/>
</dbReference>
<dbReference type="SUPFAM" id="SSF81340">
    <property type="entry name" value="Clc chloride channel"/>
    <property type="match status" value="1"/>
</dbReference>
<keyword evidence="15" id="KW-1185">Reference proteome</keyword>
<dbReference type="EMBL" id="GL433847">
    <property type="protein sequence ID" value="EFN54536.1"/>
    <property type="molecule type" value="Genomic_DNA"/>
</dbReference>
<dbReference type="Pfam" id="PF00654">
    <property type="entry name" value="Voltage_CLC"/>
    <property type="match status" value="2"/>
</dbReference>
<dbReference type="PANTHER" id="PTHR11689:SF161">
    <property type="entry name" value="CHLORIDE CHANNEL PROTEIN"/>
    <property type="match status" value="1"/>
</dbReference>
<feature type="transmembrane region" description="Helical" evidence="12">
    <location>
        <begin position="410"/>
        <end position="431"/>
    </location>
</feature>
<evidence type="ECO:0000256" key="12">
    <source>
        <dbReference type="RuleBase" id="RU361221"/>
    </source>
</evidence>
<dbReference type="PRINTS" id="PR00762">
    <property type="entry name" value="CLCHANNEL"/>
</dbReference>
<dbReference type="GO" id="GO:0016020">
    <property type="term" value="C:membrane"/>
    <property type="evidence" value="ECO:0007669"/>
    <property type="project" value="UniProtKB-SubCell"/>
</dbReference>
<keyword evidence="4 12" id="KW-0812">Transmembrane</keyword>
<keyword evidence="3 12" id="KW-0813">Transport</keyword>
<dbReference type="KEGG" id="cvr:CHLNCDRAFT_135293"/>
<feature type="transmembrane region" description="Helical" evidence="12">
    <location>
        <begin position="50"/>
        <end position="74"/>
    </location>
</feature>
<dbReference type="Pfam" id="PF00571">
    <property type="entry name" value="CBS"/>
    <property type="match status" value="1"/>
</dbReference>
<evidence type="ECO:0000259" key="13">
    <source>
        <dbReference type="PROSITE" id="PS51371"/>
    </source>
</evidence>
<gene>
    <name evidence="14" type="ORF">CHLNCDRAFT_135293</name>
</gene>
<comment type="subcellular location">
    <subcellularLocation>
        <location evidence="1 12">Membrane</location>
        <topology evidence="1 12">Multi-pass membrane protein</topology>
    </subcellularLocation>
</comment>
<protein>
    <recommendedName>
        <fullName evidence="12">Chloride channel protein</fullName>
    </recommendedName>
</protein>
<keyword evidence="7 12" id="KW-0406">Ion transport</keyword>
<evidence type="ECO:0000313" key="14">
    <source>
        <dbReference type="EMBL" id="EFN54536.1"/>
    </source>
</evidence>
<keyword evidence="10 12" id="KW-0868">Chloride</keyword>
<dbReference type="PROSITE" id="PS51371">
    <property type="entry name" value="CBS"/>
    <property type="match status" value="1"/>
</dbReference>
<feature type="transmembrane region" description="Helical" evidence="12">
    <location>
        <begin position="376"/>
        <end position="398"/>
    </location>
</feature>
<evidence type="ECO:0000256" key="4">
    <source>
        <dbReference type="ARBA" id="ARBA00022692"/>
    </source>
</evidence>
<dbReference type="OMA" id="ICFREIT"/>
<dbReference type="InParanoid" id="E1ZHX2"/>
<dbReference type="SUPFAM" id="SSF54631">
    <property type="entry name" value="CBS-domain pair"/>
    <property type="match status" value="1"/>
</dbReference>
<evidence type="ECO:0000256" key="2">
    <source>
        <dbReference type="ARBA" id="ARBA00009476"/>
    </source>
</evidence>
<evidence type="ECO:0000256" key="7">
    <source>
        <dbReference type="ARBA" id="ARBA00023065"/>
    </source>
</evidence>
<dbReference type="InterPro" id="IPR001807">
    <property type="entry name" value="ClC"/>
</dbReference>
<feature type="transmembrane region" description="Helical" evidence="12">
    <location>
        <begin position="86"/>
        <end position="108"/>
    </location>
</feature>
<dbReference type="Gene3D" id="1.10.3080.10">
    <property type="entry name" value="Clc chloride channel"/>
    <property type="match status" value="2"/>
</dbReference>
<name>E1ZHX2_CHLVA</name>
<feature type="transmembrane region" description="Helical" evidence="12">
    <location>
        <begin position="472"/>
        <end position="494"/>
    </location>
</feature>
<evidence type="ECO:0000256" key="1">
    <source>
        <dbReference type="ARBA" id="ARBA00004141"/>
    </source>
</evidence>
<dbReference type="Gene3D" id="3.10.580.10">
    <property type="entry name" value="CBS-domain"/>
    <property type="match status" value="1"/>
</dbReference>
<dbReference type="eggNOG" id="KOG0474">
    <property type="taxonomic scope" value="Eukaryota"/>
</dbReference>
<dbReference type="AlphaFoldDB" id="E1ZHX2"/>
<keyword evidence="6 12" id="KW-1133">Transmembrane helix</keyword>
<evidence type="ECO:0000256" key="8">
    <source>
        <dbReference type="ARBA" id="ARBA00023122"/>
    </source>
</evidence>
<evidence type="ECO:0000256" key="6">
    <source>
        <dbReference type="ARBA" id="ARBA00022989"/>
    </source>
</evidence>
<feature type="transmembrane region" description="Helical" evidence="12">
    <location>
        <begin position="120"/>
        <end position="141"/>
    </location>
</feature>
<proteinExistence type="inferred from homology"/>
<dbReference type="GO" id="GO:0005254">
    <property type="term" value="F:chloride channel activity"/>
    <property type="evidence" value="ECO:0007669"/>
    <property type="project" value="UniProtKB-UniRule"/>
</dbReference>
<keyword evidence="5" id="KW-0677">Repeat</keyword>